<reference evidence="1 2" key="1">
    <citation type="submission" date="2022-01" db="EMBL/GenBank/DDBJ databases">
        <authorList>
            <person name="Won M."/>
            <person name="Kim S.-J."/>
            <person name="Kwon S.-W."/>
        </authorList>
    </citation>
    <scope>NUCLEOTIDE SEQUENCE [LARGE SCALE GENOMIC DNA]</scope>
    <source>
        <strain evidence="1 2">KCTC 23505</strain>
    </source>
</reference>
<dbReference type="Gene3D" id="3.40.50.150">
    <property type="entry name" value="Vaccinia Virus protein VP39"/>
    <property type="match status" value="1"/>
</dbReference>
<dbReference type="Proteomes" id="UP001521209">
    <property type="component" value="Unassembled WGS sequence"/>
</dbReference>
<evidence type="ECO:0000313" key="1">
    <source>
        <dbReference type="EMBL" id="MCF3945698.1"/>
    </source>
</evidence>
<dbReference type="InterPro" id="IPR029063">
    <property type="entry name" value="SAM-dependent_MTases_sf"/>
</dbReference>
<gene>
    <name evidence="1" type="ORF">L2A60_03230</name>
</gene>
<accession>A0ABS9DSJ0</accession>
<dbReference type="GO" id="GO:0032259">
    <property type="term" value="P:methylation"/>
    <property type="evidence" value="ECO:0007669"/>
    <property type="project" value="UniProtKB-KW"/>
</dbReference>
<dbReference type="EMBL" id="JAKGBZ010000004">
    <property type="protein sequence ID" value="MCF3945698.1"/>
    <property type="molecule type" value="Genomic_DNA"/>
</dbReference>
<dbReference type="GO" id="GO:0008168">
    <property type="term" value="F:methyltransferase activity"/>
    <property type="evidence" value="ECO:0007669"/>
    <property type="project" value="UniProtKB-KW"/>
</dbReference>
<dbReference type="Pfam" id="PF13578">
    <property type="entry name" value="Methyltransf_24"/>
    <property type="match status" value="1"/>
</dbReference>
<dbReference type="RefSeq" id="WP_235702940.1">
    <property type="nucleotide sequence ID" value="NZ_JAKGBZ010000004.1"/>
</dbReference>
<sequence length="718" mass="81761">MSHKDFYEVHCDNENQFNELAVHDDKFPYIRDCIADIYSRNGAPQEAFGRWNHLDVVKHGGFEIICPFSGIKIGSSDSIILPNKTTFFRFPAQPDILAAVANLGQGFPISSIIVLSARIIFNFGDPLWGVKIADAEKILEILSKQEWDIISRESKDVRIVVGDPNFAHYAWNQLVALETLAGIIDHSRSLSIISTHEPLGQTSDLFPEFQNWIHSYHADSLLLELNKPGCTFVPVGGFRVTERVRNRLMNYGSKKLSREGVDLVEQIQGKYWPTIWLSVRTENRTPVNQVQFLTVLIDRFSQKYPQCCFIIDGYSLQDDFPINPSYDRYAANKIIMSDKLAYEEINRSVILNKMLSDRQKIFSAIGENVLYSLKISSVVDFYCCHHGTIQHKIGWFSNKPGVIHCNSEILQRNPAEWVANQAEGSVFPSYCLEEFIKDVDINNENLSEEQIDLAHGLYWIADIPKMVDFVLDKFDETLLSVEDHKGLHYTDLLTLFHRKLNPRSYLEIGVQKGVTFSLSQARSIGVDLEFQINADSIVGEKPSALLFQTTSDEFFDNYRVDALLGVPLDMAFLDGMHHFEYLLRDFINVEKFCRPSSVILMHDCLPVEVPMADRAPGLPSIRESRSGAWTGDVWKVFLILKKYRPDLKIVAYDAPPTGLIVVTNLSPNSIILKQNYSKIIEEMSGLDLKEFGLSRLFAECDVQSTSVLENEWPFDLML</sequence>
<evidence type="ECO:0000313" key="2">
    <source>
        <dbReference type="Proteomes" id="UP001521209"/>
    </source>
</evidence>
<protein>
    <submittedName>
        <fullName evidence="1">Class I SAM-dependent methyltransferase</fullName>
    </submittedName>
</protein>
<comment type="caution">
    <text evidence="1">The sequence shown here is derived from an EMBL/GenBank/DDBJ whole genome shotgun (WGS) entry which is preliminary data.</text>
</comment>
<keyword evidence="2" id="KW-1185">Reference proteome</keyword>
<proteinExistence type="predicted"/>
<organism evidence="1 2">
    <name type="scientific">Acidiphilium iwatense</name>
    <dbReference type="NCBI Taxonomy" id="768198"/>
    <lineage>
        <taxon>Bacteria</taxon>
        <taxon>Pseudomonadati</taxon>
        <taxon>Pseudomonadota</taxon>
        <taxon>Alphaproteobacteria</taxon>
        <taxon>Acetobacterales</taxon>
        <taxon>Acidocellaceae</taxon>
        <taxon>Acidiphilium</taxon>
    </lineage>
</organism>
<name>A0ABS9DSJ0_9PROT</name>
<dbReference type="SUPFAM" id="SSF53335">
    <property type="entry name" value="S-adenosyl-L-methionine-dependent methyltransferases"/>
    <property type="match status" value="1"/>
</dbReference>
<keyword evidence="1" id="KW-0808">Transferase</keyword>
<keyword evidence="1" id="KW-0489">Methyltransferase</keyword>